<feature type="transmembrane region" description="Helical" evidence="8">
    <location>
        <begin position="54"/>
        <end position="75"/>
    </location>
</feature>
<feature type="transmembrane region" description="Helical" evidence="8">
    <location>
        <begin position="266"/>
        <end position="286"/>
    </location>
</feature>
<feature type="transmembrane region" description="Helical" evidence="8">
    <location>
        <begin position="298"/>
        <end position="319"/>
    </location>
</feature>
<sequence>MRTSSLFPTRHIVRLGEGALLGFVAGMVTVLYRYLLEQASSVSEQVLTLARESVFLVLAWLAFLGFLGWVVGYLVRFEPLAAGSGIPHVKGVLSGKLQAVWWRILLVKFAGGILGTFGGLSLGREGPSVQIGAMIGKGWGEIRRKPKDIPFWVTAGGAAGIAASFGAPLAGVLFALEELHRGFSSVVVLASLTASVVAYAVSERLFGLGPILPFGHIRPLGPEVYPALCLFGILLGVLGALFNRGLFVVSDRVSSWRWLRFPFRPAPVFVASGILGLFLPQVLGGGHRLIAALGRETFPVQALLILCGVKFLFTLWSYASSTPGGIFFPLLTVGALLGNIFGVLWGKMVGTSSIPTNNLIVLGMAGYFSAITKAPITGSVLIAEITGSFSALPAIVFVCLVALGTSNLLRTRPIYDTLLKRLLHTTTNHIPRQPQGPDQ</sequence>
<comment type="caution">
    <text evidence="9">The sequence shown here is derived from an EMBL/GenBank/DDBJ whole genome shotgun (WGS) entry which is preliminary data.</text>
</comment>
<proteinExistence type="predicted"/>
<dbReference type="GO" id="GO:0005886">
    <property type="term" value="C:plasma membrane"/>
    <property type="evidence" value="ECO:0007669"/>
    <property type="project" value="TreeGrafter"/>
</dbReference>
<keyword evidence="4 8" id="KW-1133">Transmembrane helix</keyword>
<dbReference type="PANTHER" id="PTHR45711:SF6">
    <property type="entry name" value="CHLORIDE CHANNEL PROTEIN"/>
    <property type="match status" value="1"/>
</dbReference>
<feature type="transmembrane region" description="Helical" evidence="8">
    <location>
        <begin position="325"/>
        <end position="346"/>
    </location>
</feature>
<dbReference type="GO" id="GO:0005247">
    <property type="term" value="F:voltage-gated chloride channel activity"/>
    <property type="evidence" value="ECO:0007669"/>
    <property type="project" value="TreeGrafter"/>
</dbReference>
<reference evidence="9" key="1">
    <citation type="journal article" date="2020" name="mSystems">
        <title>Genome- and Community-Level Interaction Insights into Carbon Utilization and Element Cycling Functions of Hydrothermarchaeota in Hydrothermal Sediment.</title>
        <authorList>
            <person name="Zhou Z."/>
            <person name="Liu Y."/>
            <person name="Xu W."/>
            <person name="Pan J."/>
            <person name="Luo Z.H."/>
            <person name="Li M."/>
        </authorList>
    </citation>
    <scope>NUCLEOTIDE SEQUENCE [LARGE SCALE GENOMIC DNA]</scope>
    <source>
        <strain evidence="9">SpSt-747</strain>
    </source>
</reference>
<evidence type="ECO:0000256" key="6">
    <source>
        <dbReference type="ARBA" id="ARBA00023136"/>
    </source>
</evidence>
<name>A0A7V3YHV4_9BACT</name>
<organism evidence="9">
    <name type="scientific">Candidatus Caldatribacterium californiense</name>
    <dbReference type="NCBI Taxonomy" id="1454726"/>
    <lineage>
        <taxon>Bacteria</taxon>
        <taxon>Pseudomonadati</taxon>
        <taxon>Atribacterota</taxon>
        <taxon>Atribacteria</taxon>
        <taxon>Atribacterales</taxon>
        <taxon>Candidatus Caldatribacteriaceae</taxon>
        <taxon>Candidatus Caldatribacterium</taxon>
    </lineage>
</organism>
<evidence type="ECO:0000256" key="8">
    <source>
        <dbReference type="SAM" id="Phobius"/>
    </source>
</evidence>
<dbReference type="PANTHER" id="PTHR45711">
    <property type="entry name" value="CHLORIDE CHANNEL PROTEIN"/>
    <property type="match status" value="1"/>
</dbReference>
<accession>A0A7V3YHV4</accession>
<evidence type="ECO:0000256" key="1">
    <source>
        <dbReference type="ARBA" id="ARBA00004141"/>
    </source>
</evidence>
<feature type="transmembrane region" description="Helical" evidence="8">
    <location>
        <begin position="182"/>
        <end position="202"/>
    </location>
</feature>
<keyword evidence="2" id="KW-0813">Transport</keyword>
<feature type="transmembrane region" description="Helical" evidence="8">
    <location>
        <begin position="12"/>
        <end position="34"/>
    </location>
</feature>
<keyword evidence="3 8" id="KW-0812">Transmembrane</keyword>
<evidence type="ECO:0000256" key="2">
    <source>
        <dbReference type="ARBA" id="ARBA00022448"/>
    </source>
</evidence>
<keyword evidence="5" id="KW-0406">Ion transport</keyword>
<evidence type="ECO:0000313" key="9">
    <source>
        <dbReference type="EMBL" id="HGI31384.1"/>
    </source>
</evidence>
<feature type="transmembrane region" description="Helical" evidence="8">
    <location>
        <begin position="358"/>
        <end position="383"/>
    </location>
</feature>
<keyword evidence="6 8" id="KW-0472">Membrane</keyword>
<dbReference type="Pfam" id="PF00654">
    <property type="entry name" value="Voltage_CLC"/>
    <property type="match status" value="1"/>
</dbReference>
<dbReference type="Gene3D" id="1.10.3080.10">
    <property type="entry name" value="Clc chloride channel"/>
    <property type="match status" value="1"/>
</dbReference>
<protein>
    <submittedName>
        <fullName evidence="9">ClC family H(+)/Cl(-) exchange transporter</fullName>
    </submittedName>
</protein>
<evidence type="ECO:0000256" key="3">
    <source>
        <dbReference type="ARBA" id="ARBA00022692"/>
    </source>
</evidence>
<keyword evidence="7" id="KW-0868">Chloride</keyword>
<gene>
    <name evidence="9" type="ORF">ENV30_08795</name>
</gene>
<feature type="transmembrane region" description="Helical" evidence="8">
    <location>
        <begin position="389"/>
        <end position="409"/>
    </location>
</feature>
<evidence type="ECO:0000256" key="5">
    <source>
        <dbReference type="ARBA" id="ARBA00023065"/>
    </source>
</evidence>
<evidence type="ECO:0000256" key="4">
    <source>
        <dbReference type="ARBA" id="ARBA00022989"/>
    </source>
</evidence>
<feature type="transmembrane region" description="Helical" evidence="8">
    <location>
        <begin position="223"/>
        <end position="246"/>
    </location>
</feature>
<evidence type="ECO:0000256" key="7">
    <source>
        <dbReference type="ARBA" id="ARBA00023214"/>
    </source>
</evidence>
<dbReference type="CDD" id="cd01031">
    <property type="entry name" value="EriC"/>
    <property type="match status" value="1"/>
</dbReference>
<dbReference type="EMBL" id="DTFV01000126">
    <property type="protein sequence ID" value="HGI31384.1"/>
    <property type="molecule type" value="Genomic_DNA"/>
</dbReference>
<dbReference type="InterPro" id="IPR001807">
    <property type="entry name" value="ClC"/>
</dbReference>
<dbReference type="SUPFAM" id="SSF81340">
    <property type="entry name" value="Clc chloride channel"/>
    <property type="match status" value="1"/>
</dbReference>
<feature type="transmembrane region" description="Helical" evidence="8">
    <location>
        <begin position="151"/>
        <end position="176"/>
    </location>
</feature>
<comment type="subcellular location">
    <subcellularLocation>
        <location evidence="1">Membrane</location>
        <topology evidence="1">Multi-pass membrane protein</topology>
    </subcellularLocation>
</comment>
<dbReference type="AlphaFoldDB" id="A0A7V3YHV4"/>
<dbReference type="InterPro" id="IPR014743">
    <property type="entry name" value="Cl-channel_core"/>
</dbReference>
<dbReference type="PRINTS" id="PR00762">
    <property type="entry name" value="CLCHANNEL"/>
</dbReference>